<dbReference type="EMBL" id="CM047582">
    <property type="protein sequence ID" value="KAI9914786.1"/>
    <property type="molecule type" value="Genomic_DNA"/>
</dbReference>
<sequence>MEQKRQHDVTSAVAGKDYSLKLPQIVEDTLTKVLPSDDVLDRPEFDAHEFINRNFSDEQSLADINNFVDQLRGRMGELDDSLSQASQEQSLAAHQALLDLKEAKMATHQLFNKIHDIRGKAEQSETMVHEICRDIKQLDYAKRHLQTTLTALKRLHMLVNAVDQLELMSSQRNYRVSASLLEAVNQLFTHFDGYTNVPKIVELHRTARTVQEELEGQIFADFQSVAPMELLDNNFPSEEERRAVVANLSAACTVVDALGKATREKLIHLFCDDQLISYEKKYGEGGECSGLQQAEARYTWFYNLLGSINIRLDAVFPKHWQIARRLCIEFCQRTRKHLLVQTGALTPDEMDVTLLLKSLQRTILFERDAAQRFEDVSKGQEEVGEMELDENGDVINPVSAEGIERKHRRQKLEAERNSQKVVIEENDEVSIEKYQSLPTILGMISRSFDPFMSAYVALERRNMEQMINQVMIADIVDRNGHLPVFSSSVNMFAYIRNSIKRCTALTNTQTFFDLQTEFKHCFRLYSQRLLEKLPTASSSTAPVGSLDSVSSSANSKVKLADKQEEELCFVINTAEYCAETLPSLEEVIRAKIDKAFSEAVELSQEIEAFHDVGAAAMKCILAGLETLLDDELIALHKTNWQAWETVGDESLYVAHMGEKLRAFVPVLRQMLSPLYFTNFCDKFATSFVPKLLQSILKCRKVNQVATQQLLLDVYALKTLFLQLPVLSNDASPSSPTIPSRYTKFVTNEIANVENLLKLIGTPNEMLVESFKIIWPDGTAEDFQRIMNVKGLKKSEQTGYLETLGVQRKHTGKIAEMEGKMSDMTENWRKNVQNFAKVPFAFTTGMNANTHNQS</sequence>
<proteinExistence type="predicted"/>
<protein>
    <submittedName>
        <fullName evidence="1">Uncharacterized protein</fullName>
    </submittedName>
</protein>
<accession>A0ACC0W8X8</accession>
<dbReference type="Proteomes" id="UP001163321">
    <property type="component" value="Chromosome 3"/>
</dbReference>
<evidence type="ECO:0000313" key="1">
    <source>
        <dbReference type="EMBL" id="KAI9914786.1"/>
    </source>
</evidence>
<name>A0ACC0W8X8_9STRA</name>
<organism evidence="1 2">
    <name type="scientific">Peronosclerospora sorghi</name>
    <dbReference type="NCBI Taxonomy" id="230839"/>
    <lineage>
        <taxon>Eukaryota</taxon>
        <taxon>Sar</taxon>
        <taxon>Stramenopiles</taxon>
        <taxon>Oomycota</taxon>
        <taxon>Peronosporomycetes</taxon>
        <taxon>Peronosporales</taxon>
        <taxon>Peronosporaceae</taxon>
        <taxon>Peronosclerospora</taxon>
    </lineage>
</organism>
<comment type="caution">
    <text evidence="1">The sequence shown here is derived from an EMBL/GenBank/DDBJ whole genome shotgun (WGS) entry which is preliminary data.</text>
</comment>
<keyword evidence="2" id="KW-1185">Reference proteome</keyword>
<gene>
    <name evidence="1" type="ORF">PsorP6_008554</name>
</gene>
<evidence type="ECO:0000313" key="2">
    <source>
        <dbReference type="Proteomes" id="UP001163321"/>
    </source>
</evidence>
<reference evidence="1 2" key="1">
    <citation type="journal article" date="2022" name="bioRxiv">
        <title>The genome of the oomycete Peronosclerospora sorghi, a cosmopolitan pathogen of maize and sorghum, is inflated with dispersed pseudogenes.</title>
        <authorList>
            <person name="Fletcher K."/>
            <person name="Martin F."/>
            <person name="Isakeit T."/>
            <person name="Cavanaugh K."/>
            <person name="Magill C."/>
            <person name="Michelmore R."/>
        </authorList>
    </citation>
    <scope>NUCLEOTIDE SEQUENCE [LARGE SCALE GENOMIC DNA]</scope>
    <source>
        <strain evidence="1">P6</strain>
    </source>
</reference>